<dbReference type="Proteomes" id="UP000034236">
    <property type="component" value="Unassembled WGS sequence"/>
</dbReference>
<name>A0A0G0Y3L7_9BACT</name>
<gene>
    <name evidence="1" type="ORF">UU58_C0011G0001</name>
</gene>
<protein>
    <submittedName>
        <fullName evidence="1">Uncharacterized protein</fullName>
    </submittedName>
</protein>
<sequence length="179" mass="20331">MKNNFQKISLILLAVFFVFFCFAFVFLYKKINSNNQKAEQDATTWQTETLRRDNIRSLDRLLQKIADSRILLETHFAKSSDVVPFLDTIEKLALGVGTKAEVNSVDILTDNTGLIVGLKASGSFEAIYKFLTLLENSPYELDFPSIDMHKLAVSGVSDENIQNLKWEATFRIQLLSFVP</sequence>
<proteinExistence type="predicted"/>
<comment type="caution">
    <text evidence="1">The sequence shown here is derived from an EMBL/GenBank/DDBJ whole genome shotgun (WGS) entry which is preliminary data.</text>
</comment>
<evidence type="ECO:0000313" key="2">
    <source>
        <dbReference type="Proteomes" id="UP000034236"/>
    </source>
</evidence>
<evidence type="ECO:0000313" key="1">
    <source>
        <dbReference type="EMBL" id="KKS04056.1"/>
    </source>
</evidence>
<accession>A0A0G0Y3L7</accession>
<organism evidence="1 2">
    <name type="scientific">Candidatus Nomurabacteria bacterium GW2011_GWA2_41_25</name>
    <dbReference type="NCBI Taxonomy" id="1618736"/>
    <lineage>
        <taxon>Bacteria</taxon>
        <taxon>Candidatus Nomuraibacteriota</taxon>
    </lineage>
</organism>
<dbReference type="AlphaFoldDB" id="A0A0G0Y3L7"/>
<dbReference type="EMBL" id="LCBE01000011">
    <property type="protein sequence ID" value="KKS04056.1"/>
    <property type="molecule type" value="Genomic_DNA"/>
</dbReference>
<reference evidence="1 2" key="1">
    <citation type="journal article" date="2015" name="Nature">
        <title>rRNA introns, odd ribosomes, and small enigmatic genomes across a large radiation of phyla.</title>
        <authorList>
            <person name="Brown C.T."/>
            <person name="Hug L.A."/>
            <person name="Thomas B.C."/>
            <person name="Sharon I."/>
            <person name="Castelle C.J."/>
            <person name="Singh A."/>
            <person name="Wilkins M.J."/>
            <person name="Williams K.H."/>
            <person name="Banfield J.F."/>
        </authorList>
    </citation>
    <scope>NUCLEOTIDE SEQUENCE [LARGE SCALE GENOMIC DNA]</scope>
</reference>